<proteinExistence type="predicted"/>
<gene>
    <name evidence="1" type="ORF">HDG41_007868</name>
</gene>
<dbReference type="AlphaFoldDB" id="A0A7W8LEZ9"/>
<protein>
    <submittedName>
        <fullName evidence="1">Uncharacterized protein YcsI (UPF0317 family)</fullName>
    </submittedName>
</protein>
<evidence type="ECO:0000313" key="1">
    <source>
        <dbReference type="EMBL" id="MBB5405772.1"/>
    </source>
</evidence>
<dbReference type="Proteomes" id="UP000592820">
    <property type="component" value="Unassembled WGS sequence"/>
</dbReference>
<dbReference type="PANTHER" id="PTHR32022">
    <property type="entry name" value="D-GLUTAMATE CYCLASE, MITOCHONDRIAL"/>
    <property type="match status" value="1"/>
</dbReference>
<accession>A0A7W8LEZ9</accession>
<organism evidence="1 2">
    <name type="scientific">Paraburkholderia youngii</name>
    <dbReference type="NCBI Taxonomy" id="2782701"/>
    <lineage>
        <taxon>Bacteria</taxon>
        <taxon>Pseudomonadati</taxon>
        <taxon>Pseudomonadota</taxon>
        <taxon>Betaproteobacteria</taxon>
        <taxon>Burkholderiales</taxon>
        <taxon>Burkholderiaceae</taxon>
        <taxon>Paraburkholderia</taxon>
    </lineage>
</organism>
<reference evidence="1 2" key="1">
    <citation type="submission" date="2020-08" db="EMBL/GenBank/DDBJ databases">
        <title>Genomic Encyclopedia of Type Strains, Phase IV (KMG-V): Genome sequencing to study the core and pangenomes of soil and plant-associated prokaryotes.</title>
        <authorList>
            <person name="Whitman W."/>
        </authorList>
    </citation>
    <scope>NUCLEOTIDE SEQUENCE [LARGE SCALE GENOMIC DNA]</scope>
    <source>
        <strain evidence="1 2">JPY162</strain>
    </source>
</reference>
<dbReference type="PANTHER" id="PTHR32022:SF10">
    <property type="entry name" value="D-GLUTAMATE CYCLASE, MITOCHONDRIAL"/>
    <property type="match status" value="1"/>
</dbReference>
<dbReference type="SUPFAM" id="SSF160920">
    <property type="entry name" value="PSTPO5379-like"/>
    <property type="match status" value="1"/>
</dbReference>
<evidence type="ECO:0000313" key="2">
    <source>
        <dbReference type="Proteomes" id="UP000592820"/>
    </source>
</evidence>
<dbReference type="Gene3D" id="3.40.1640.10">
    <property type="entry name" value="PSTPO5379-like"/>
    <property type="match status" value="1"/>
</dbReference>
<dbReference type="EMBL" id="JACHDE010000042">
    <property type="protein sequence ID" value="MBB5405772.1"/>
    <property type="molecule type" value="Genomic_DNA"/>
</dbReference>
<dbReference type="InterPro" id="IPR038021">
    <property type="entry name" value="Putative_hydro-lyase"/>
</dbReference>
<comment type="caution">
    <text evidence="1">The sequence shown here is derived from an EMBL/GenBank/DDBJ whole genome shotgun (WGS) entry which is preliminary data.</text>
</comment>
<name>A0A7W8LEZ9_9BURK</name>
<sequence>MTYRANDRMLTPQALRSAVRAGTYRGHTAGHAPGYVQGNICIVPREYADEFLLVCQQNPQPCP</sequence>